<dbReference type="InterPro" id="IPR017896">
    <property type="entry name" value="4Fe4S_Fe-S-bd"/>
</dbReference>
<organism evidence="7 8">
    <name type="scientific">Poseidonibacter parvus</name>
    <dbReference type="NCBI Taxonomy" id="1850254"/>
    <lineage>
        <taxon>Bacteria</taxon>
        <taxon>Pseudomonadati</taxon>
        <taxon>Campylobacterota</taxon>
        <taxon>Epsilonproteobacteria</taxon>
        <taxon>Campylobacterales</taxon>
        <taxon>Arcobacteraceae</taxon>
        <taxon>Poseidonibacter</taxon>
    </lineage>
</organism>
<keyword evidence="5" id="KW-0472">Membrane</keyword>
<dbReference type="GO" id="GO:0046872">
    <property type="term" value="F:metal ion binding"/>
    <property type="evidence" value="ECO:0007669"/>
    <property type="project" value="UniProtKB-KW"/>
</dbReference>
<evidence type="ECO:0000313" key="8">
    <source>
        <dbReference type="Proteomes" id="UP000186074"/>
    </source>
</evidence>
<keyword evidence="5" id="KW-0812">Transmembrane</keyword>
<evidence type="ECO:0000256" key="4">
    <source>
        <dbReference type="ARBA" id="ARBA00023014"/>
    </source>
</evidence>
<dbReference type="Proteomes" id="UP000186074">
    <property type="component" value="Chromosome"/>
</dbReference>
<keyword evidence="5" id="KW-1133">Transmembrane helix</keyword>
<dbReference type="PROSITE" id="PS00198">
    <property type="entry name" value="4FE4S_FER_1"/>
    <property type="match status" value="2"/>
</dbReference>
<dbReference type="InterPro" id="IPR017900">
    <property type="entry name" value="4Fe4S_Fe_S_CS"/>
</dbReference>
<gene>
    <name evidence="7" type="ORF">LPB137_10770</name>
</gene>
<dbReference type="Pfam" id="PF12798">
    <property type="entry name" value="Fer4_3"/>
    <property type="match status" value="1"/>
</dbReference>
<dbReference type="EMBL" id="CP019070">
    <property type="protein sequence ID" value="APW66295.1"/>
    <property type="molecule type" value="Genomic_DNA"/>
</dbReference>
<dbReference type="SUPFAM" id="SSF54862">
    <property type="entry name" value="4Fe-4S ferredoxins"/>
    <property type="match status" value="1"/>
</dbReference>
<feature type="domain" description="4Fe-4S ferredoxin-type" evidence="6">
    <location>
        <begin position="204"/>
        <end position="234"/>
    </location>
</feature>
<feature type="domain" description="4Fe-4S ferredoxin-type" evidence="6">
    <location>
        <begin position="83"/>
        <end position="116"/>
    </location>
</feature>
<protein>
    <submittedName>
        <fullName evidence="7">4Fe-4S ferredoxin</fullName>
    </submittedName>
</protein>
<dbReference type="InterPro" id="IPR006311">
    <property type="entry name" value="TAT_signal"/>
</dbReference>
<dbReference type="GO" id="GO:0051536">
    <property type="term" value="F:iron-sulfur cluster binding"/>
    <property type="evidence" value="ECO:0007669"/>
    <property type="project" value="UniProtKB-KW"/>
</dbReference>
<dbReference type="PROSITE" id="PS51379">
    <property type="entry name" value="4FE4S_FER_2"/>
    <property type="match status" value="3"/>
</dbReference>
<dbReference type="AlphaFoldDB" id="A0A1P8KP17"/>
<evidence type="ECO:0000313" key="7">
    <source>
        <dbReference type="EMBL" id="APW66295.1"/>
    </source>
</evidence>
<reference evidence="7 8" key="1">
    <citation type="submission" date="2017-01" db="EMBL/GenBank/DDBJ databases">
        <title>Genome sequencing of Arcobacter sp. LPB0137.</title>
        <authorList>
            <person name="Lee G.-W."/>
            <person name="Yi H."/>
        </authorList>
    </citation>
    <scope>NUCLEOTIDE SEQUENCE [LARGE SCALE GENOMIC DNA]</scope>
    <source>
        <strain evidence="7 8">LPB0137</strain>
    </source>
</reference>
<dbReference type="InterPro" id="IPR019546">
    <property type="entry name" value="TAT_signal_bac_arc"/>
</dbReference>
<name>A0A1P8KP17_9BACT</name>
<keyword evidence="2" id="KW-0479">Metal-binding</keyword>
<keyword evidence="1" id="KW-0500">Molybdenum</keyword>
<evidence type="ECO:0000256" key="2">
    <source>
        <dbReference type="ARBA" id="ARBA00022723"/>
    </source>
</evidence>
<evidence type="ECO:0000256" key="5">
    <source>
        <dbReference type="SAM" id="Phobius"/>
    </source>
</evidence>
<accession>A0A1P8KP17</accession>
<dbReference type="Gene3D" id="3.30.70.20">
    <property type="match status" value="2"/>
</dbReference>
<evidence type="ECO:0000259" key="6">
    <source>
        <dbReference type="PROSITE" id="PS51379"/>
    </source>
</evidence>
<evidence type="ECO:0000256" key="1">
    <source>
        <dbReference type="ARBA" id="ARBA00022505"/>
    </source>
</evidence>
<dbReference type="OrthoDB" id="9808559at2"/>
<feature type="domain" description="4Fe-4S ferredoxin-type" evidence="6">
    <location>
        <begin position="45"/>
        <end position="76"/>
    </location>
</feature>
<dbReference type="RefSeq" id="WP_076087900.1">
    <property type="nucleotide sequence ID" value="NZ_CP019070.1"/>
</dbReference>
<dbReference type="STRING" id="1850254.LPB137_10770"/>
<feature type="transmembrane region" description="Helical" evidence="5">
    <location>
        <begin position="12"/>
        <end position="35"/>
    </location>
</feature>
<keyword evidence="4" id="KW-0411">Iron-sulfur</keyword>
<dbReference type="KEGG" id="alp:LPB137_10770"/>
<sequence length="247" mass="26613">MAEIKKDRRDFIKFSTLGILGVALGGGIIISPYALEAQMKLRPPGAVSEKEFLALCIKCGQCLQVCPYHSIKLADMAKGHGVGTPYIDALERGCYACTAVPCVLACPSGALDHSCEKPEDIKMGIAVLEFPNKCIAITNTPVPKGHSKKIHDFTNSQRNVTQLEKDMLEKLDGFEGKQCTICADMCPIPNPLSAISMIGSGNGKKPEVYEGCIGCGVCEELCPANEPAIVVKPRLTYEDYYVKGIKA</sequence>
<keyword evidence="3" id="KW-0408">Iron</keyword>
<evidence type="ECO:0000256" key="3">
    <source>
        <dbReference type="ARBA" id="ARBA00023004"/>
    </source>
</evidence>
<dbReference type="CDD" id="cd16373">
    <property type="entry name" value="DMSOR_beta_like"/>
    <property type="match status" value="1"/>
</dbReference>
<keyword evidence="8" id="KW-1185">Reference proteome</keyword>
<dbReference type="NCBIfam" id="TIGR01409">
    <property type="entry name" value="TAT_signal_seq"/>
    <property type="match status" value="1"/>
</dbReference>
<dbReference type="PROSITE" id="PS51318">
    <property type="entry name" value="TAT"/>
    <property type="match status" value="1"/>
</dbReference>
<dbReference type="Pfam" id="PF12838">
    <property type="entry name" value="Fer4_7"/>
    <property type="match status" value="1"/>
</dbReference>
<proteinExistence type="predicted"/>